<dbReference type="EMBL" id="JAECZA010000053">
    <property type="protein sequence ID" value="MBH8574045.1"/>
    <property type="molecule type" value="Genomic_DNA"/>
</dbReference>
<keyword evidence="2" id="KW-1185">Reference proteome</keyword>
<evidence type="ECO:0000313" key="1">
    <source>
        <dbReference type="EMBL" id="MBH8574045.1"/>
    </source>
</evidence>
<protein>
    <submittedName>
        <fullName evidence="1">Uncharacterized protein</fullName>
    </submittedName>
</protein>
<sequence>MFAPNKLPLGLIMGVIVDIEISATVARCQLYVLLIDFAAIASPNSSSFLIRMFDKKC</sequence>
<organism evidence="1 2">
    <name type="scientific">Dendronalium phyllosphericum CENA369</name>
    <dbReference type="NCBI Taxonomy" id="1725256"/>
    <lineage>
        <taxon>Bacteria</taxon>
        <taxon>Bacillati</taxon>
        <taxon>Cyanobacteriota</taxon>
        <taxon>Cyanophyceae</taxon>
        <taxon>Nostocales</taxon>
        <taxon>Nostocaceae</taxon>
        <taxon>Dendronalium</taxon>
        <taxon>Dendronalium phyllosphericum</taxon>
    </lineage>
</organism>
<dbReference type="AlphaFoldDB" id="A0A8J7I3N7"/>
<evidence type="ECO:0000313" key="2">
    <source>
        <dbReference type="Proteomes" id="UP000662314"/>
    </source>
</evidence>
<proteinExistence type="predicted"/>
<accession>A0A8J7I3N7</accession>
<dbReference type="Proteomes" id="UP000662314">
    <property type="component" value="Unassembled WGS sequence"/>
</dbReference>
<name>A0A8J7I3N7_9NOST</name>
<comment type="caution">
    <text evidence="1">The sequence shown here is derived from an EMBL/GenBank/DDBJ whole genome shotgun (WGS) entry which is preliminary data.</text>
</comment>
<gene>
    <name evidence="1" type="ORF">I8752_13645</name>
</gene>
<reference evidence="1 2" key="1">
    <citation type="journal article" date="2021" name="Int. J. Syst. Evol. Microbiol.">
        <title>Amazonocrinis nigriterrae gen. nov., sp. nov., Atlanticothrix silvestris gen. nov., sp. nov. and Dendronalium phyllosphericum gen. nov., sp. nov., nostocacean cyanobacteria from Brazilian environments.</title>
        <authorList>
            <person name="Alvarenga D.O."/>
            <person name="Andreote A.P.D."/>
            <person name="Branco L.H.Z."/>
            <person name="Delbaje E."/>
            <person name="Cruz R.B."/>
            <person name="Varani A.M."/>
            <person name="Fiore M.F."/>
        </authorList>
    </citation>
    <scope>NUCLEOTIDE SEQUENCE [LARGE SCALE GENOMIC DNA]</scope>
    <source>
        <strain evidence="1 2">CENA369</strain>
    </source>
</reference>
<dbReference type="RefSeq" id="WP_214432864.1">
    <property type="nucleotide sequence ID" value="NZ_CAWPUQ010000288.1"/>
</dbReference>